<accession>A0A399T2L5</accession>
<dbReference type="Pfam" id="PF01541">
    <property type="entry name" value="GIY-YIG"/>
    <property type="match status" value="1"/>
</dbReference>
<dbReference type="SUPFAM" id="SSF82771">
    <property type="entry name" value="GIY-YIG endonuclease"/>
    <property type="match status" value="1"/>
</dbReference>
<evidence type="ECO:0000259" key="2">
    <source>
        <dbReference type="PROSITE" id="PS50164"/>
    </source>
</evidence>
<dbReference type="PROSITE" id="PS50164">
    <property type="entry name" value="GIY_YIG"/>
    <property type="match status" value="1"/>
</dbReference>
<organism evidence="3 4">
    <name type="scientific">Maribellus luteus</name>
    <dbReference type="NCBI Taxonomy" id="2305463"/>
    <lineage>
        <taxon>Bacteria</taxon>
        <taxon>Pseudomonadati</taxon>
        <taxon>Bacteroidota</taxon>
        <taxon>Bacteroidia</taxon>
        <taxon>Marinilabiliales</taxon>
        <taxon>Prolixibacteraceae</taxon>
        <taxon>Maribellus</taxon>
    </lineage>
</organism>
<dbReference type="InterPro" id="IPR050190">
    <property type="entry name" value="UPF0213_domain"/>
</dbReference>
<feature type="domain" description="GIY-YIG" evidence="2">
    <location>
        <begin position="4"/>
        <end position="80"/>
    </location>
</feature>
<reference evidence="3 4" key="1">
    <citation type="submission" date="2018-08" db="EMBL/GenBank/DDBJ databases">
        <title>Pallidiluteibacterium maritimus gen. nov., sp. nov., isolated from coastal sediment.</title>
        <authorList>
            <person name="Zhou L.Y."/>
        </authorList>
    </citation>
    <scope>NUCLEOTIDE SEQUENCE [LARGE SCALE GENOMIC DNA]</scope>
    <source>
        <strain evidence="3 4">XSD2</strain>
    </source>
</reference>
<evidence type="ECO:0000256" key="1">
    <source>
        <dbReference type="ARBA" id="ARBA00007435"/>
    </source>
</evidence>
<protein>
    <submittedName>
        <fullName evidence="3">GIY-YIG nuclease family protein</fullName>
    </submittedName>
</protein>
<dbReference type="Proteomes" id="UP000265926">
    <property type="component" value="Unassembled WGS sequence"/>
</dbReference>
<sequence length="100" mass="12513">MKDHNYFIYIVTNKNKTVLYIGVTNDLQRRTFEHENELIPKFSKKYNCRHLVYYEHFHQIEYAIAREKEIKKWRREKKENLINQFNPKWNFLNSKIYEAL</sequence>
<evidence type="ECO:0000313" key="4">
    <source>
        <dbReference type="Proteomes" id="UP000265926"/>
    </source>
</evidence>
<comment type="similarity">
    <text evidence="1">Belongs to the UPF0213 family.</text>
</comment>
<dbReference type="CDD" id="cd10448">
    <property type="entry name" value="GIY-YIG_unchar_3"/>
    <property type="match status" value="1"/>
</dbReference>
<proteinExistence type="inferred from homology"/>
<dbReference type="AlphaFoldDB" id="A0A399T2L5"/>
<dbReference type="InterPro" id="IPR000305">
    <property type="entry name" value="GIY-YIG_endonuc"/>
</dbReference>
<gene>
    <name evidence="3" type="ORF">D1614_11810</name>
</gene>
<dbReference type="PANTHER" id="PTHR34477:SF5">
    <property type="entry name" value="BSL5627 PROTEIN"/>
    <property type="match status" value="1"/>
</dbReference>
<dbReference type="RefSeq" id="WP_119438134.1">
    <property type="nucleotide sequence ID" value="NZ_QWGR01000005.1"/>
</dbReference>
<evidence type="ECO:0000313" key="3">
    <source>
        <dbReference type="EMBL" id="RIJ48401.1"/>
    </source>
</evidence>
<dbReference type="OrthoDB" id="9807770at2"/>
<keyword evidence="4" id="KW-1185">Reference proteome</keyword>
<dbReference type="EMBL" id="QWGR01000005">
    <property type="protein sequence ID" value="RIJ48401.1"/>
    <property type="molecule type" value="Genomic_DNA"/>
</dbReference>
<comment type="caution">
    <text evidence="3">The sequence shown here is derived from an EMBL/GenBank/DDBJ whole genome shotgun (WGS) entry which is preliminary data.</text>
</comment>
<name>A0A399T2L5_9BACT</name>
<dbReference type="PANTHER" id="PTHR34477">
    <property type="entry name" value="UPF0213 PROTEIN YHBQ"/>
    <property type="match status" value="1"/>
</dbReference>
<dbReference type="Gene3D" id="3.40.1440.10">
    <property type="entry name" value="GIY-YIG endonuclease"/>
    <property type="match status" value="1"/>
</dbReference>
<dbReference type="InterPro" id="IPR035901">
    <property type="entry name" value="GIY-YIG_endonuc_sf"/>
</dbReference>